<dbReference type="Gramene" id="PGSC0003DMT400091274">
    <property type="protein sequence ID" value="PGSC0003DMT400091274"/>
    <property type="gene ID" value="PGSC0003DMG400040845"/>
</dbReference>
<dbReference type="Proteomes" id="UP000011115">
    <property type="component" value="Unassembled WGS sequence"/>
</dbReference>
<reference evidence="1" key="2">
    <citation type="submission" date="2015-06" db="UniProtKB">
        <authorList>
            <consortium name="EnsemblPlants"/>
        </authorList>
    </citation>
    <scope>IDENTIFICATION</scope>
    <source>
        <strain evidence="1">DM1-3 516 R44</strain>
    </source>
</reference>
<organism evidence="1 2">
    <name type="scientific">Solanum tuberosum</name>
    <name type="common">Potato</name>
    <dbReference type="NCBI Taxonomy" id="4113"/>
    <lineage>
        <taxon>Eukaryota</taxon>
        <taxon>Viridiplantae</taxon>
        <taxon>Streptophyta</taxon>
        <taxon>Embryophyta</taxon>
        <taxon>Tracheophyta</taxon>
        <taxon>Spermatophyta</taxon>
        <taxon>Magnoliopsida</taxon>
        <taxon>eudicotyledons</taxon>
        <taxon>Gunneridae</taxon>
        <taxon>Pentapetalae</taxon>
        <taxon>asterids</taxon>
        <taxon>lamiids</taxon>
        <taxon>Solanales</taxon>
        <taxon>Solanaceae</taxon>
        <taxon>Solanoideae</taxon>
        <taxon>Solaneae</taxon>
        <taxon>Solanum</taxon>
    </lineage>
</organism>
<name>M1DM85_SOLTU</name>
<dbReference type="InParanoid" id="M1DM85"/>
<protein>
    <submittedName>
        <fullName evidence="1">Uncharacterized protein</fullName>
    </submittedName>
</protein>
<keyword evidence="2" id="KW-1185">Reference proteome</keyword>
<sequence>MYRSLWDSTPIHILGFILLNDSLHLELDECRVRFLKRSSFGSSLDSTILLACDHGATRGGEAACLQVFPKRGPSPRATGRLVKATAGCGRGRGLKLSLRGLRVESEATGQGTTGTMKGRVTLDGPWCLM</sequence>
<evidence type="ECO:0000313" key="2">
    <source>
        <dbReference type="Proteomes" id="UP000011115"/>
    </source>
</evidence>
<reference evidence="2" key="1">
    <citation type="journal article" date="2011" name="Nature">
        <title>Genome sequence and analysis of the tuber crop potato.</title>
        <authorList>
            <consortium name="The Potato Genome Sequencing Consortium"/>
        </authorList>
    </citation>
    <scope>NUCLEOTIDE SEQUENCE [LARGE SCALE GENOMIC DNA]</scope>
    <source>
        <strain evidence="2">cv. DM1-3 516 R44</strain>
    </source>
</reference>
<evidence type="ECO:0000313" key="1">
    <source>
        <dbReference type="EnsemblPlants" id="PGSC0003DMT400091274"/>
    </source>
</evidence>
<dbReference type="EnsemblPlants" id="PGSC0003DMT400091274">
    <property type="protein sequence ID" value="PGSC0003DMT400091274"/>
    <property type="gene ID" value="PGSC0003DMG400040845"/>
</dbReference>
<accession>M1DM85</accession>
<dbReference type="HOGENOM" id="CLU_1952654_0_0_1"/>
<proteinExistence type="predicted"/>
<dbReference type="AlphaFoldDB" id="M1DM85"/>
<dbReference type="PaxDb" id="4113-PGSC0003DMT400091274"/>